<dbReference type="InterPro" id="IPR007860">
    <property type="entry name" value="DNA_mmatch_repair_MutS_con_dom"/>
</dbReference>
<dbReference type="GO" id="GO:0005634">
    <property type="term" value="C:nucleus"/>
    <property type="evidence" value="ECO:0007669"/>
    <property type="project" value="TreeGrafter"/>
</dbReference>
<dbReference type="GO" id="GO:0043504">
    <property type="term" value="P:mitochondrial DNA repair"/>
    <property type="evidence" value="ECO:0007669"/>
    <property type="project" value="TreeGrafter"/>
</dbReference>
<organism evidence="8 9">
    <name type="scientific">Glutinoglossum americanum</name>
    <dbReference type="NCBI Taxonomy" id="1670608"/>
    <lineage>
        <taxon>Eukaryota</taxon>
        <taxon>Fungi</taxon>
        <taxon>Dikarya</taxon>
        <taxon>Ascomycota</taxon>
        <taxon>Pezizomycotina</taxon>
        <taxon>Geoglossomycetes</taxon>
        <taxon>Geoglossales</taxon>
        <taxon>Geoglossaceae</taxon>
        <taxon>Glutinoglossum</taxon>
    </lineage>
</organism>
<dbReference type="Gene3D" id="3.40.50.300">
    <property type="entry name" value="P-loop containing nucleotide triphosphate hydrolases"/>
    <property type="match status" value="1"/>
</dbReference>
<dbReference type="InterPro" id="IPR016151">
    <property type="entry name" value="DNA_mismatch_repair_MutS_N"/>
</dbReference>
<keyword evidence="5" id="KW-0238">DNA-binding</keyword>
<comment type="similarity">
    <text evidence="1">Belongs to the DNA mismatch repair MutS family.</text>
</comment>
<dbReference type="Pfam" id="PF00488">
    <property type="entry name" value="MutS_V"/>
    <property type="match status" value="1"/>
</dbReference>
<dbReference type="Gene3D" id="3.30.420.110">
    <property type="entry name" value="MutS, connector domain"/>
    <property type="match status" value="1"/>
</dbReference>
<evidence type="ECO:0000256" key="3">
    <source>
        <dbReference type="ARBA" id="ARBA00022763"/>
    </source>
</evidence>
<evidence type="ECO:0000256" key="4">
    <source>
        <dbReference type="ARBA" id="ARBA00022840"/>
    </source>
</evidence>
<dbReference type="Gene3D" id="3.40.1170.10">
    <property type="entry name" value="DNA repair protein MutS, domain I"/>
    <property type="match status" value="1"/>
</dbReference>
<dbReference type="GO" id="GO:0030983">
    <property type="term" value="F:mismatched DNA binding"/>
    <property type="evidence" value="ECO:0007669"/>
    <property type="project" value="InterPro"/>
</dbReference>
<dbReference type="PANTHER" id="PTHR11361:SF34">
    <property type="entry name" value="DNA MISMATCH REPAIR PROTEIN MSH1, MITOCHONDRIAL"/>
    <property type="match status" value="1"/>
</dbReference>
<evidence type="ECO:0000259" key="7">
    <source>
        <dbReference type="PROSITE" id="PS00486"/>
    </source>
</evidence>
<evidence type="ECO:0000256" key="1">
    <source>
        <dbReference type="ARBA" id="ARBA00006271"/>
    </source>
</evidence>
<dbReference type="SUPFAM" id="SSF53150">
    <property type="entry name" value="DNA repair protein MutS, domain II"/>
    <property type="match status" value="1"/>
</dbReference>
<dbReference type="SUPFAM" id="SSF55271">
    <property type="entry name" value="DNA repair protein MutS, domain I"/>
    <property type="match status" value="1"/>
</dbReference>
<name>A0A9P8IGJ7_9PEZI</name>
<dbReference type="AlphaFoldDB" id="A0A9P8IGJ7"/>
<dbReference type="InterPro" id="IPR007696">
    <property type="entry name" value="DNA_mismatch_repair_MutS_core"/>
</dbReference>
<dbReference type="SMART" id="SM00533">
    <property type="entry name" value="MUTSd"/>
    <property type="match status" value="1"/>
</dbReference>
<dbReference type="Pfam" id="PF05188">
    <property type="entry name" value="MutS_II"/>
    <property type="match status" value="1"/>
</dbReference>
<dbReference type="GO" id="GO:0006298">
    <property type="term" value="P:mismatch repair"/>
    <property type="evidence" value="ECO:0007669"/>
    <property type="project" value="InterPro"/>
</dbReference>
<evidence type="ECO:0000256" key="5">
    <source>
        <dbReference type="ARBA" id="ARBA00023125"/>
    </source>
</evidence>
<keyword evidence="2" id="KW-0547">Nucleotide-binding</keyword>
<sequence>MGRGAKRRSRARLADLPQGSIALEPLPRDEDKPAYPTVVQQARSNMTKFENCVLLTRLYFEHAEEFGPLLNLKVARKKTNAGPVAMAGFPFYQLDRFLKILVQDLNRYVAISEEFPNDASAKVKSGGLMFDRKVTRIITPGTLIDENFMDPYENNFLLGIHMETKILDGTKGNGGQTFGADEATTVPVGLAWLDLSTGDFFTQSTTLMSLPSAIARIRPREIVLDKSLQALCDHDILLMLQEDRYLVTYHQASPEILPVSAWSPMLEVPVSEKLRAEFTTEEVSAGSSLLGYVRVRLLGMEMKLQPPIRRLAVENMGIDKNSMRALEIKSTLRDGVSKGSLFHAIRRTVTKSGARMLGNWLTSPSTSLSTINNRLNLVSQFLDDQDLRANMVQLLRRCYDSQRLVQKFSLGRGDPEDLIALLRTIEATQGISTILGDMLGRGGATPIIDRHLERSLPGAHSATACIAELLRRLSIDGPTALANQISKAIDEEGLMQKQRIEESKAASVMEAAQGIVDAEAIEEEGIATLKNGTLKGELKSNGGGGEGGGGTEFEDVWVMRKRASTILRNLHAALDVLGAERIDQTKLQIKAEEERIFQSLRQQVIYNLAKLRRNAVVLDELDVLCSFATLAQEQHFVRPILGLRSSHKIVGGRHPMVEAGLYEQGRSFTPNDCFIGEEERVWFITGPAIDRDSRPNMAGKSTFLRQNALITILAQVGSYVPAEYAEIGIVDQIFSRVGSADDLSHDRSTFMVEMLEAAEILNQATPRSFVIMDEIGRGTTPEDGIAVGYACLDHLYRTNKSRLLFATHFHTLADMAKHFKHIGFYCTDVAEDAHGSFSYVHRLRAGVNRQSHALKVARLAGLPESAIRVARDVLDTLRPQITSYQSPAEAGGFGQPPVSIPS</sequence>
<keyword evidence="6" id="KW-0234">DNA repair</keyword>
<dbReference type="PIRSF" id="PIRSF037677">
    <property type="entry name" value="DNA_mis_repair_Msh6"/>
    <property type="match status" value="1"/>
</dbReference>
<reference evidence="8" key="1">
    <citation type="submission" date="2021-03" db="EMBL/GenBank/DDBJ databases">
        <title>Comparative genomics and phylogenomic investigation of the class Geoglossomycetes provide insights into ecological specialization and systematics.</title>
        <authorList>
            <person name="Melie T."/>
            <person name="Pirro S."/>
            <person name="Miller A.N."/>
            <person name="Quandt A."/>
        </authorList>
    </citation>
    <scope>NUCLEOTIDE SEQUENCE</scope>
    <source>
        <strain evidence="8">GBOQ0MN5Z8</strain>
    </source>
</reference>
<dbReference type="InterPro" id="IPR007695">
    <property type="entry name" value="DNA_mismatch_repair_MutS-lik_N"/>
</dbReference>
<dbReference type="InterPro" id="IPR036678">
    <property type="entry name" value="MutS_con_dom_sf"/>
</dbReference>
<dbReference type="SMART" id="SM00534">
    <property type="entry name" value="MUTSac"/>
    <property type="match status" value="1"/>
</dbReference>
<dbReference type="EMBL" id="JAGHQL010000022">
    <property type="protein sequence ID" value="KAH0544168.1"/>
    <property type="molecule type" value="Genomic_DNA"/>
</dbReference>
<dbReference type="PROSITE" id="PS00486">
    <property type="entry name" value="DNA_MISMATCH_REPAIR_2"/>
    <property type="match status" value="1"/>
</dbReference>
<dbReference type="InterPro" id="IPR036187">
    <property type="entry name" value="DNA_mismatch_repair_MutS_sf"/>
</dbReference>
<dbReference type="InterPro" id="IPR027417">
    <property type="entry name" value="P-loop_NTPase"/>
</dbReference>
<dbReference type="Pfam" id="PF01624">
    <property type="entry name" value="MutS_I"/>
    <property type="match status" value="1"/>
</dbReference>
<dbReference type="GO" id="GO:0005524">
    <property type="term" value="F:ATP binding"/>
    <property type="evidence" value="ECO:0007669"/>
    <property type="project" value="UniProtKB-KW"/>
</dbReference>
<dbReference type="SUPFAM" id="SSF48334">
    <property type="entry name" value="DNA repair protein MutS, domain III"/>
    <property type="match status" value="1"/>
</dbReference>
<dbReference type="GO" id="GO:0140664">
    <property type="term" value="F:ATP-dependent DNA damage sensor activity"/>
    <property type="evidence" value="ECO:0007669"/>
    <property type="project" value="InterPro"/>
</dbReference>
<protein>
    <recommendedName>
        <fullName evidence="7">DNA mismatch repair proteins mutS family domain-containing protein</fullName>
    </recommendedName>
</protein>
<dbReference type="Gene3D" id="1.10.1420.10">
    <property type="match status" value="1"/>
</dbReference>
<evidence type="ECO:0000313" key="8">
    <source>
        <dbReference type="EMBL" id="KAH0544168.1"/>
    </source>
</evidence>
<evidence type="ECO:0000313" key="9">
    <source>
        <dbReference type="Proteomes" id="UP000698800"/>
    </source>
</evidence>
<dbReference type="InterPro" id="IPR045076">
    <property type="entry name" value="MutS"/>
</dbReference>
<dbReference type="Pfam" id="PF05192">
    <property type="entry name" value="MutS_III"/>
    <property type="match status" value="1"/>
</dbReference>
<dbReference type="FunFam" id="3.40.50.300:FF:001238">
    <property type="entry name" value="DNA mismatch repair protein"/>
    <property type="match status" value="1"/>
</dbReference>
<dbReference type="Proteomes" id="UP000698800">
    <property type="component" value="Unassembled WGS sequence"/>
</dbReference>
<keyword evidence="3" id="KW-0227">DNA damage</keyword>
<dbReference type="GO" id="GO:0005739">
    <property type="term" value="C:mitochondrion"/>
    <property type="evidence" value="ECO:0007669"/>
    <property type="project" value="TreeGrafter"/>
</dbReference>
<evidence type="ECO:0000256" key="6">
    <source>
        <dbReference type="ARBA" id="ARBA00023204"/>
    </source>
</evidence>
<dbReference type="NCBIfam" id="NF003810">
    <property type="entry name" value="PRK05399.1"/>
    <property type="match status" value="1"/>
</dbReference>
<keyword evidence="9" id="KW-1185">Reference proteome</keyword>
<accession>A0A9P8IGJ7</accession>
<proteinExistence type="inferred from homology"/>
<dbReference type="PANTHER" id="PTHR11361">
    <property type="entry name" value="DNA MISMATCH REPAIR PROTEIN MUTS FAMILY MEMBER"/>
    <property type="match status" value="1"/>
</dbReference>
<dbReference type="InterPro" id="IPR017261">
    <property type="entry name" value="DNA_mismatch_repair_MutS/MSH"/>
</dbReference>
<feature type="domain" description="DNA mismatch repair proteins mutS family" evidence="7">
    <location>
        <begin position="768"/>
        <end position="784"/>
    </location>
</feature>
<dbReference type="OrthoDB" id="2534523at2759"/>
<evidence type="ECO:0000256" key="2">
    <source>
        <dbReference type="ARBA" id="ARBA00022741"/>
    </source>
</evidence>
<dbReference type="InterPro" id="IPR000432">
    <property type="entry name" value="DNA_mismatch_repair_MutS_C"/>
</dbReference>
<gene>
    <name evidence="8" type="ORF">FGG08_001613</name>
</gene>
<comment type="caution">
    <text evidence="8">The sequence shown here is derived from an EMBL/GenBank/DDBJ whole genome shotgun (WGS) entry which is preliminary data.</text>
</comment>
<keyword evidence="4" id="KW-0067">ATP-binding</keyword>
<dbReference type="SUPFAM" id="SSF52540">
    <property type="entry name" value="P-loop containing nucleoside triphosphate hydrolases"/>
    <property type="match status" value="1"/>
</dbReference>